<dbReference type="OrthoDB" id="119432at2"/>
<proteinExistence type="predicted"/>
<dbReference type="EMBL" id="CP040710">
    <property type="protein sequence ID" value="QCW98915.1"/>
    <property type="molecule type" value="Genomic_DNA"/>
</dbReference>
<evidence type="ECO:0000313" key="3">
    <source>
        <dbReference type="Proteomes" id="UP000310017"/>
    </source>
</evidence>
<dbReference type="InterPro" id="IPR024775">
    <property type="entry name" value="DinB-like"/>
</dbReference>
<name>A0A5B7SK14_9FLAO</name>
<sequence>MPTNVFILFLNNSPMIKNSCLLLLFITLCTFSQNPKSPKTDFTKMYLPVWLEATEHCLAVAQAMPDSLYAYRPTEVNKTFAEQMVHIAAASELLTKRYVEGLEVKPDTPDASQFSKAGIIEMLRKSFAYTEDVISTIGQEKLDETCTMYHSGNTVSRAFALFYVQDHMANHRAKANLYLRMNAIDPPEYTW</sequence>
<feature type="domain" description="DinB-like" evidence="1">
    <location>
        <begin position="57"/>
        <end position="173"/>
    </location>
</feature>
<dbReference type="InterPro" id="IPR034660">
    <property type="entry name" value="DinB/YfiT-like"/>
</dbReference>
<accession>A0A5B7SK14</accession>
<organism evidence="2 3">
    <name type="scientific">Aggregatimonas sangjinii</name>
    <dbReference type="NCBI Taxonomy" id="2583587"/>
    <lineage>
        <taxon>Bacteria</taxon>
        <taxon>Pseudomonadati</taxon>
        <taxon>Bacteroidota</taxon>
        <taxon>Flavobacteriia</taxon>
        <taxon>Flavobacteriales</taxon>
        <taxon>Flavobacteriaceae</taxon>
        <taxon>Aggregatimonas</taxon>
    </lineage>
</organism>
<dbReference type="SUPFAM" id="SSF109854">
    <property type="entry name" value="DinB/YfiT-like putative metalloenzymes"/>
    <property type="match status" value="1"/>
</dbReference>
<dbReference type="Proteomes" id="UP000310017">
    <property type="component" value="Chromosome"/>
</dbReference>
<dbReference type="Pfam" id="PF12867">
    <property type="entry name" value="DinB_2"/>
    <property type="match status" value="1"/>
</dbReference>
<protein>
    <submittedName>
        <fullName evidence="2">DinB family protein</fullName>
    </submittedName>
</protein>
<gene>
    <name evidence="2" type="ORF">FGM00_01825</name>
</gene>
<dbReference type="KEGG" id="asag:FGM00_01825"/>
<reference evidence="2 3" key="1">
    <citation type="submission" date="2019-05" db="EMBL/GenBank/DDBJ databases">
        <title>Genome sequencing of F202Z8.</title>
        <authorList>
            <person name="Kwon Y.M."/>
        </authorList>
    </citation>
    <scope>NUCLEOTIDE SEQUENCE [LARGE SCALE GENOMIC DNA]</scope>
    <source>
        <strain evidence="2 3">F202Z8</strain>
    </source>
</reference>
<dbReference type="Gene3D" id="1.20.120.450">
    <property type="entry name" value="dinb family like domain"/>
    <property type="match status" value="1"/>
</dbReference>
<dbReference type="AlphaFoldDB" id="A0A5B7SK14"/>
<evidence type="ECO:0000313" key="2">
    <source>
        <dbReference type="EMBL" id="QCW98915.1"/>
    </source>
</evidence>
<evidence type="ECO:0000259" key="1">
    <source>
        <dbReference type="Pfam" id="PF12867"/>
    </source>
</evidence>
<keyword evidence="3" id="KW-1185">Reference proteome</keyword>